<feature type="transmembrane region" description="Helical" evidence="1">
    <location>
        <begin position="88"/>
        <end position="109"/>
    </location>
</feature>
<dbReference type="AlphaFoldDB" id="A0A830GF27"/>
<keyword evidence="1" id="KW-1133">Transmembrane helix</keyword>
<feature type="transmembrane region" description="Helical" evidence="1">
    <location>
        <begin position="12"/>
        <end position="40"/>
    </location>
</feature>
<dbReference type="InterPro" id="IPR007404">
    <property type="entry name" value="YdjM-like"/>
</dbReference>
<evidence type="ECO:0008006" key="4">
    <source>
        <dbReference type="Google" id="ProtNLM"/>
    </source>
</evidence>
<accession>A0A830GF27</accession>
<keyword evidence="1" id="KW-0812">Transmembrane</keyword>
<dbReference type="RefSeq" id="WP_188879245.1">
    <property type="nucleotide sequence ID" value="NZ_BMOQ01000006.1"/>
</dbReference>
<comment type="caution">
    <text evidence="2">The sequence shown here is derived from an EMBL/GenBank/DDBJ whole genome shotgun (WGS) entry which is preliminary data.</text>
</comment>
<evidence type="ECO:0000313" key="3">
    <source>
        <dbReference type="Proteomes" id="UP000608850"/>
    </source>
</evidence>
<dbReference type="Proteomes" id="UP000608850">
    <property type="component" value="Unassembled WGS sequence"/>
</dbReference>
<keyword evidence="3" id="KW-1185">Reference proteome</keyword>
<reference evidence="2 3" key="1">
    <citation type="journal article" date="2019" name="Int. J. Syst. Evol. Microbiol.">
        <title>The Global Catalogue of Microorganisms (GCM) 10K type strain sequencing project: providing services to taxonomists for standard genome sequencing and annotation.</title>
        <authorList>
            <consortium name="The Broad Institute Genomics Platform"/>
            <consortium name="The Broad Institute Genome Sequencing Center for Infectious Disease"/>
            <person name="Wu L."/>
            <person name="Ma J."/>
        </authorList>
    </citation>
    <scope>NUCLEOTIDE SEQUENCE [LARGE SCALE GENOMIC DNA]</scope>
    <source>
        <strain evidence="2 3">JCM 16331</strain>
    </source>
</reference>
<feature type="transmembrane region" description="Helical" evidence="1">
    <location>
        <begin position="139"/>
        <end position="163"/>
    </location>
</feature>
<evidence type="ECO:0000256" key="1">
    <source>
        <dbReference type="SAM" id="Phobius"/>
    </source>
</evidence>
<gene>
    <name evidence="2" type="ORF">GCM10009021_24090</name>
</gene>
<dbReference type="OrthoDB" id="118042at2157"/>
<protein>
    <recommendedName>
        <fullName evidence="4">Metal-dependent hydrolase</fullName>
    </recommendedName>
</protein>
<sequence>MYRYGHYGAALLAYAPIAFAVAALGFETLVFVGALATLALTTVPDYDQRIPTVTHRGPTHTVWFAAVVGSVGLLVGVVVGARWSVPAAVGLGSFGFVVAASSIFAHIAADALTPAGVRPFAPWNGRRYTYDIVTAANPIANYALLSLGLLAVLSAFGAGTALADAATGV</sequence>
<dbReference type="Pfam" id="PF04307">
    <property type="entry name" value="YdjM"/>
    <property type="match status" value="1"/>
</dbReference>
<feature type="transmembrane region" description="Helical" evidence="1">
    <location>
        <begin position="60"/>
        <end position="81"/>
    </location>
</feature>
<proteinExistence type="predicted"/>
<evidence type="ECO:0000313" key="2">
    <source>
        <dbReference type="EMBL" id="GGN21882.1"/>
    </source>
</evidence>
<organism evidence="2 3">
    <name type="scientific">Halarchaeum nitratireducens</name>
    <dbReference type="NCBI Taxonomy" id="489913"/>
    <lineage>
        <taxon>Archaea</taxon>
        <taxon>Methanobacteriati</taxon>
        <taxon>Methanobacteriota</taxon>
        <taxon>Stenosarchaea group</taxon>
        <taxon>Halobacteria</taxon>
        <taxon>Halobacteriales</taxon>
        <taxon>Halobacteriaceae</taxon>
    </lineage>
</organism>
<name>A0A830GF27_9EURY</name>
<keyword evidence="1" id="KW-0472">Membrane</keyword>
<dbReference type="EMBL" id="BMOQ01000006">
    <property type="protein sequence ID" value="GGN21882.1"/>
    <property type="molecule type" value="Genomic_DNA"/>
</dbReference>